<feature type="region of interest" description="Disordered" evidence="1">
    <location>
        <begin position="1"/>
        <end position="59"/>
    </location>
</feature>
<evidence type="ECO:0000313" key="2">
    <source>
        <dbReference type="EMBL" id="GBO19626.1"/>
    </source>
</evidence>
<evidence type="ECO:0000256" key="1">
    <source>
        <dbReference type="SAM" id="MobiDB-lite"/>
    </source>
</evidence>
<feature type="compositionally biased region" description="Basic residues" evidence="1">
    <location>
        <begin position="38"/>
        <end position="53"/>
    </location>
</feature>
<feature type="compositionally biased region" description="Basic and acidic residues" evidence="1">
    <location>
        <begin position="1"/>
        <end position="12"/>
    </location>
</feature>
<evidence type="ECO:0000313" key="3">
    <source>
        <dbReference type="Proteomes" id="UP000499080"/>
    </source>
</evidence>
<dbReference type="EMBL" id="BGPR01043088">
    <property type="protein sequence ID" value="GBO19626.1"/>
    <property type="molecule type" value="Genomic_DNA"/>
</dbReference>
<dbReference type="Proteomes" id="UP000499080">
    <property type="component" value="Unassembled WGS sequence"/>
</dbReference>
<sequence length="87" mass="9627">MSADDSMSHDYPDNGLVSGTRGEVSRNQEGKTDAKKPLALHRRIRPGRPRGRQHSPLNHRCLEARSTGVAFQEASCKASEIERLSDV</sequence>
<protein>
    <submittedName>
        <fullName evidence="2">Uncharacterized protein</fullName>
    </submittedName>
</protein>
<organism evidence="2 3">
    <name type="scientific">Araneus ventricosus</name>
    <name type="common">Orbweaver spider</name>
    <name type="synonym">Epeira ventricosa</name>
    <dbReference type="NCBI Taxonomy" id="182803"/>
    <lineage>
        <taxon>Eukaryota</taxon>
        <taxon>Metazoa</taxon>
        <taxon>Ecdysozoa</taxon>
        <taxon>Arthropoda</taxon>
        <taxon>Chelicerata</taxon>
        <taxon>Arachnida</taxon>
        <taxon>Araneae</taxon>
        <taxon>Araneomorphae</taxon>
        <taxon>Entelegynae</taxon>
        <taxon>Araneoidea</taxon>
        <taxon>Araneidae</taxon>
        <taxon>Araneus</taxon>
    </lineage>
</organism>
<keyword evidence="3" id="KW-1185">Reference proteome</keyword>
<reference evidence="2 3" key="1">
    <citation type="journal article" date="2019" name="Sci. Rep.">
        <title>Orb-weaving spider Araneus ventricosus genome elucidates the spidroin gene catalogue.</title>
        <authorList>
            <person name="Kono N."/>
            <person name="Nakamura H."/>
            <person name="Ohtoshi R."/>
            <person name="Moran D.A.P."/>
            <person name="Shinohara A."/>
            <person name="Yoshida Y."/>
            <person name="Fujiwara M."/>
            <person name="Mori M."/>
            <person name="Tomita M."/>
            <person name="Arakawa K."/>
        </authorList>
    </citation>
    <scope>NUCLEOTIDE SEQUENCE [LARGE SCALE GENOMIC DNA]</scope>
</reference>
<comment type="caution">
    <text evidence="2">The sequence shown here is derived from an EMBL/GenBank/DDBJ whole genome shotgun (WGS) entry which is preliminary data.</text>
</comment>
<feature type="compositionally biased region" description="Basic and acidic residues" evidence="1">
    <location>
        <begin position="23"/>
        <end position="36"/>
    </location>
</feature>
<accession>A0A4Y2V6D3</accession>
<dbReference type="AlphaFoldDB" id="A0A4Y2V6D3"/>
<name>A0A4Y2V6D3_ARAVE</name>
<proteinExistence type="predicted"/>
<gene>
    <name evidence="2" type="ORF">AVEN_209984_1</name>
</gene>